<name>A0A2A2JBS0_9BILA</name>
<evidence type="ECO:0000313" key="3">
    <source>
        <dbReference type="Proteomes" id="UP000218231"/>
    </source>
</evidence>
<reference evidence="2 3" key="1">
    <citation type="journal article" date="2017" name="Curr. Biol.">
        <title>Genome architecture and evolution of a unichromosomal asexual nematode.</title>
        <authorList>
            <person name="Fradin H."/>
            <person name="Zegar C."/>
            <person name="Gutwein M."/>
            <person name="Lucas J."/>
            <person name="Kovtun M."/>
            <person name="Corcoran D."/>
            <person name="Baugh L.R."/>
            <person name="Kiontke K."/>
            <person name="Gunsalus K."/>
            <person name="Fitch D.H."/>
            <person name="Piano F."/>
        </authorList>
    </citation>
    <scope>NUCLEOTIDE SEQUENCE [LARGE SCALE GENOMIC DNA]</scope>
    <source>
        <strain evidence="2">PF1309</strain>
    </source>
</reference>
<organism evidence="2 3">
    <name type="scientific">Diploscapter pachys</name>
    <dbReference type="NCBI Taxonomy" id="2018661"/>
    <lineage>
        <taxon>Eukaryota</taxon>
        <taxon>Metazoa</taxon>
        <taxon>Ecdysozoa</taxon>
        <taxon>Nematoda</taxon>
        <taxon>Chromadorea</taxon>
        <taxon>Rhabditida</taxon>
        <taxon>Rhabditina</taxon>
        <taxon>Rhabditomorpha</taxon>
        <taxon>Rhabditoidea</taxon>
        <taxon>Rhabditidae</taxon>
        <taxon>Diploscapter</taxon>
    </lineage>
</organism>
<feature type="region of interest" description="Disordered" evidence="1">
    <location>
        <begin position="24"/>
        <end position="95"/>
    </location>
</feature>
<proteinExistence type="predicted"/>
<evidence type="ECO:0000256" key="1">
    <source>
        <dbReference type="SAM" id="MobiDB-lite"/>
    </source>
</evidence>
<evidence type="ECO:0000313" key="2">
    <source>
        <dbReference type="EMBL" id="PAV59153.1"/>
    </source>
</evidence>
<comment type="caution">
    <text evidence="2">The sequence shown here is derived from an EMBL/GenBank/DDBJ whole genome shotgun (WGS) entry which is preliminary data.</text>
</comment>
<protein>
    <submittedName>
        <fullName evidence="2">Uncharacterized protein</fullName>
    </submittedName>
</protein>
<accession>A0A2A2JBS0</accession>
<gene>
    <name evidence="2" type="ORF">WR25_24584</name>
</gene>
<keyword evidence="3" id="KW-1185">Reference proteome</keyword>
<feature type="compositionally biased region" description="Basic and acidic residues" evidence="1">
    <location>
        <begin position="58"/>
        <end position="77"/>
    </location>
</feature>
<dbReference type="Proteomes" id="UP000218231">
    <property type="component" value="Unassembled WGS sequence"/>
</dbReference>
<sequence>MPDLRNSHFTNLLPVDEGVAADGHQSGLLGVEDAAGRVDTETPHVGGLDRPADATSTRVDDLQLEDKVLEGEEESRPHRLGTLDDDGGIRKTHDGGRFVIQEPRFVSNLTRISR</sequence>
<dbReference type="AlphaFoldDB" id="A0A2A2JBS0"/>
<dbReference type="EMBL" id="LIAE01010542">
    <property type="protein sequence ID" value="PAV59153.1"/>
    <property type="molecule type" value="Genomic_DNA"/>
</dbReference>